<dbReference type="GO" id="GO:0016020">
    <property type="term" value="C:membrane"/>
    <property type="evidence" value="ECO:0007669"/>
    <property type="project" value="TreeGrafter"/>
</dbReference>
<feature type="domain" description="Aspartyl/asparaginy/proline hydroxylase" evidence="4">
    <location>
        <begin position="153"/>
        <end position="309"/>
    </location>
</feature>
<evidence type="ECO:0000256" key="3">
    <source>
        <dbReference type="ARBA" id="ARBA00023002"/>
    </source>
</evidence>
<dbReference type="Pfam" id="PF05118">
    <property type="entry name" value="Asp_Arg_Hydrox"/>
    <property type="match status" value="1"/>
</dbReference>
<dbReference type="EMBL" id="CAJNNV010003860">
    <property type="protein sequence ID" value="CAE8589743.1"/>
    <property type="molecule type" value="Genomic_DNA"/>
</dbReference>
<proteinExistence type="inferred from homology"/>
<evidence type="ECO:0000259" key="4">
    <source>
        <dbReference type="Pfam" id="PF05118"/>
    </source>
</evidence>
<evidence type="ECO:0000313" key="5">
    <source>
        <dbReference type="EMBL" id="CAE8589743.1"/>
    </source>
</evidence>
<dbReference type="OrthoDB" id="411159at2759"/>
<dbReference type="OMA" id="CGHCANI"/>
<dbReference type="InterPro" id="IPR027443">
    <property type="entry name" value="IPNS-like_sf"/>
</dbReference>
<dbReference type="InterPro" id="IPR007803">
    <property type="entry name" value="Asp/Arg/Pro-Hydrxlase"/>
</dbReference>
<dbReference type="GO" id="GO:0051213">
    <property type="term" value="F:dioxygenase activity"/>
    <property type="evidence" value="ECO:0007669"/>
    <property type="project" value="UniProtKB-KW"/>
</dbReference>
<comment type="similarity">
    <text evidence="1">Belongs to the aspartyl/asparaginyl beta-hydroxylase family.</text>
</comment>
<feature type="non-terminal residue" evidence="5">
    <location>
        <position position="373"/>
    </location>
</feature>
<evidence type="ECO:0000256" key="1">
    <source>
        <dbReference type="ARBA" id="ARBA00007730"/>
    </source>
</evidence>
<keyword evidence="3" id="KW-0560">Oxidoreductase</keyword>
<comment type="caution">
    <text evidence="5">The sequence shown here is derived from an EMBL/GenBank/DDBJ whole genome shotgun (WGS) entry which is preliminary data.</text>
</comment>
<sequence length="373" mass="41008">DIRSDELRRVWQALAAMPLSEALTCADSALASDEHGRAWLLRSARLAEQAALHPDCVQELATKPASQTRCAQKRYKMAIHTLTVGGEVWEAEEMWSRATSLRAPVDAAQHRETQPDHIQWPSTLETPTVFISGLRSNAFWDCGKWPFVSGLEAKVPTILAEIEEASARFETAYPYLKQMGTWQDMFLLRGHTWNTSLCSALPQTCRLLLPELPTRPGVPYATQFNEEVVIFRSEPGTSVGAHCGSSNAVVNLHLTLKGARGSSLRVAGQEVQLQDGKAVCFQDSMFHSFHHAEDGESERISLVVRVMHPDLDLKCYGSAQATDVVTDLAGWDRSAALAAEVERLRSEFRKLAAAAASLKSQVSTSSDPADPVL</sequence>
<dbReference type="AlphaFoldDB" id="A0A813DTP6"/>
<dbReference type="InterPro" id="IPR051821">
    <property type="entry name" value="Asp/Asn_beta-hydroxylase"/>
</dbReference>
<keyword evidence="6" id="KW-1185">Reference proteome</keyword>
<dbReference type="Proteomes" id="UP000654075">
    <property type="component" value="Unassembled WGS sequence"/>
</dbReference>
<keyword evidence="2" id="KW-0223">Dioxygenase</keyword>
<protein>
    <recommendedName>
        <fullName evidence="4">Aspartyl/asparaginy/proline hydroxylase domain-containing protein</fullName>
    </recommendedName>
</protein>
<dbReference type="PANTHER" id="PTHR46332:SF5">
    <property type="entry name" value="ASPARTATE BETA-HYDROXYLASE DOMAIN CONTAINING 2"/>
    <property type="match status" value="1"/>
</dbReference>
<dbReference type="PANTHER" id="PTHR46332">
    <property type="entry name" value="ASPARTATE BETA-HYDROXYLASE DOMAIN-CONTAINING PROTEIN 2"/>
    <property type="match status" value="1"/>
</dbReference>
<name>A0A813DTP6_POLGL</name>
<evidence type="ECO:0000256" key="2">
    <source>
        <dbReference type="ARBA" id="ARBA00022964"/>
    </source>
</evidence>
<organism evidence="5 6">
    <name type="scientific">Polarella glacialis</name>
    <name type="common">Dinoflagellate</name>
    <dbReference type="NCBI Taxonomy" id="89957"/>
    <lineage>
        <taxon>Eukaryota</taxon>
        <taxon>Sar</taxon>
        <taxon>Alveolata</taxon>
        <taxon>Dinophyceae</taxon>
        <taxon>Suessiales</taxon>
        <taxon>Suessiaceae</taxon>
        <taxon>Polarella</taxon>
    </lineage>
</organism>
<dbReference type="Gene3D" id="2.60.120.330">
    <property type="entry name" value="B-lactam Antibiotic, Isopenicillin N Synthase, Chain"/>
    <property type="match status" value="1"/>
</dbReference>
<accession>A0A813DTP6</accession>
<evidence type="ECO:0000313" key="6">
    <source>
        <dbReference type="Proteomes" id="UP000654075"/>
    </source>
</evidence>
<reference evidence="5" key="1">
    <citation type="submission" date="2021-02" db="EMBL/GenBank/DDBJ databases">
        <authorList>
            <person name="Dougan E. K."/>
            <person name="Rhodes N."/>
            <person name="Thang M."/>
            <person name="Chan C."/>
        </authorList>
    </citation>
    <scope>NUCLEOTIDE SEQUENCE</scope>
</reference>
<gene>
    <name evidence="5" type="ORF">PGLA1383_LOCUS8479</name>
</gene>